<organism evidence="2 3">
    <name type="scientific">Janibacter indicus</name>
    <dbReference type="NCBI Taxonomy" id="857417"/>
    <lineage>
        <taxon>Bacteria</taxon>
        <taxon>Bacillati</taxon>
        <taxon>Actinomycetota</taxon>
        <taxon>Actinomycetes</taxon>
        <taxon>Micrococcales</taxon>
        <taxon>Intrasporangiaceae</taxon>
        <taxon>Janibacter</taxon>
    </lineage>
</organism>
<name>A0A1L3MI16_9MICO</name>
<protein>
    <submittedName>
        <fullName evidence="2">Uncharacterized protein</fullName>
    </submittedName>
</protein>
<dbReference type="RefSeq" id="WP_072625122.1">
    <property type="nucleotide sequence ID" value="NZ_CP013290.1"/>
</dbReference>
<dbReference type="Proteomes" id="UP000182938">
    <property type="component" value="Chromosome"/>
</dbReference>
<gene>
    <name evidence="2" type="ORF">ASJ30_10890</name>
</gene>
<sequence>MKDEFGVPDETYAALFDTFLSGAVEAAAFRSQFYATMTSDARLGDGVRYAILQRVFFGLEDLVLDADLPVCEERDDDEIDESVFREIVAKASHHLQHRSDDWEGTHRLIPGTGGLGGSQVPEGSTGATHGS</sequence>
<feature type="compositionally biased region" description="Polar residues" evidence="1">
    <location>
        <begin position="121"/>
        <end position="131"/>
    </location>
</feature>
<feature type="region of interest" description="Disordered" evidence="1">
    <location>
        <begin position="98"/>
        <end position="131"/>
    </location>
</feature>
<reference evidence="2 3" key="1">
    <citation type="submission" date="2015-11" db="EMBL/GenBank/DDBJ databases">
        <authorList>
            <person name="Zhang Y."/>
            <person name="Guo Z."/>
        </authorList>
    </citation>
    <scope>NUCLEOTIDE SEQUENCE [LARGE SCALE GENOMIC DNA]</scope>
    <source>
        <strain evidence="2 3">YFY001</strain>
    </source>
</reference>
<evidence type="ECO:0000313" key="3">
    <source>
        <dbReference type="Proteomes" id="UP000182938"/>
    </source>
</evidence>
<proteinExistence type="predicted"/>
<dbReference type="EMBL" id="CP013290">
    <property type="protein sequence ID" value="APH01968.1"/>
    <property type="molecule type" value="Genomic_DNA"/>
</dbReference>
<dbReference type="AlphaFoldDB" id="A0A1L3MI16"/>
<evidence type="ECO:0000256" key="1">
    <source>
        <dbReference type="SAM" id="MobiDB-lite"/>
    </source>
</evidence>
<evidence type="ECO:0000313" key="2">
    <source>
        <dbReference type="EMBL" id="APH01968.1"/>
    </source>
</evidence>
<keyword evidence="3" id="KW-1185">Reference proteome</keyword>
<dbReference type="KEGG" id="jte:ASJ30_10890"/>
<accession>A0A1L3MI16</accession>